<dbReference type="Proteomes" id="UP001059597">
    <property type="component" value="Chromosome"/>
</dbReference>
<feature type="region of interest" description="Disordered" evidence="1">
    <location>
        <begin position="1"/>
        <end position="36"/>
    </location>
</feature>
<proteinExistence type="predicted"/>
<evidence type="ECO:0000313" key="4">
    <source>
        <dbReference type="Proteomes" id="UP001059597"/>
    </source>
</evidence>
<dbReference type="EMBL" id="AP026073">
    <property type="protein sequence ID" value="BDM73783.1"/>
    <property type="molecule type" value="Genomic_DNA"/>
</dbReference>
<organism evidence="3 4">
    <name type="scientific">Streptomyces nigrescens</name>
    <dbReference type="NCBI Taxonomy" id="1920"/>
    <lineage>
        <taxon>Bacteria</taxon>
        <taxon>Bacillati</taxon>
        <taxon>Actinomycetota</taxon>
        <taxon>Actinomycetes</taxon>
        <taxon>Kitasatosporales</taxon>
        <taxon>Streptomycetaceae</taxon>
        <taxon>Streptomyces</taxon>
    </lineage>
</organism>
<reference evidence="3" key="1">
    <citation type="submission" date="2022-06" db="EMBL/GenBank/DDBJ databases">
        <title>Complete genome sequence of Streptomyces nigrescens HEK616.</title>
        <authorList>
            <person name="Asamizu S."/>
            <person name="Onaka H."/>
        </authorList>
    </citation>
    <scope>NUCLEOTIDE SEQUENCE</scope>
    <source>
        <strain evidence="3">HEK616</strain>
    </source>
</reference>
<feature type="transmembrane region" description="Helical" evidence="2">
    <location>
        <begin position="42"/>
        <end position="63"/>
    </location>
</feature>
<protein>
    <submittedName>
        <fullName evidence="3">Uncharacterized protein</fullName>
    </submittedName>
</protein>
<evidence type="ECO:0000256" key="1">
    <source>
        <dbReference type="SAM" id="MobiDB-lite"/>
    </source>
</evidence>
<sequence>MSLPAPPPPSVPPPFGPVPPPPPPPPQPPSNPDAEPPLWKKIGRVILVVGGICGIISTIFLFVTFQQQERGVKAAEKSGAADQAGEKRAKQEEAERKKRAEGPPIAATPGAPAYYASRFAFPGRTTNLGPAANFKLGTKEYADWFRENKAEEVGVSAYRVTLSPTHEGTTVVQNMRLSNPHCTPTKYTGTAVVPTPIGDGGDSVRPVTVAFDLSAASPQPRQILSNGTPEEGGKEVWRIGGSAFREGIYLNGGDQSDARSFDIYFFAGSKDCTFGLEVNVTSGTKDGWYPVKITTSPDGRGRVAGQAKRYESTVIPNQDAVNELKGPGNPFAPIELKKSKL</sequence>
<evidence type="ECO:0000313" key="3">
    <source>
        <dbReference type="EMBL" id="BDM73783.1"/>
    </source>
</evidence>
<gene>
    <name evidence="3" type="ORF">HEK616_72700</name>
</gene>
<keyword evidence="4" id="KW-1185">Reference proteome</keyword>
<keyword evidence="2" id="KW-1133">Transmembrane helix</keyword>
<keyword evidence="2" id="KW-0812">Transmembrane</keyword>
<keyword evidence="2" id="KW-0472">Membrane</keyword>
<name>A0ABM8A538_STRNI</name>
<accession>A0ABM8A538</accession>
<feature type="compositionally biased region" description="Pro residues" evidence="1">
    <location>
        <begin position="1"/>
        <end position="35"/>
    </location>
</feature>
<evidence type="ECO:0000256" key="2">
    <source>
        <dbReference type="SAM" id="Phobius"/>
    </source>
</evidence>
<feature type="compositionally biased region" description="Basic and acidic residues" evidence="1">
    <location>
        <begin position="84"/>
        <end position="101"/>
    </location>
</feature>
<feature type="region of interest" description="Disordered" evidence="1">
    <location>
        <begin position="76"/>
        <end position="109"/>
    </location>
</feature>